<proteinExistence type="predicted"/>
<feature type="compositionally biased region" description="Polar residues" evidence="1">
    <location>
        <begin position="181"/>
        <end position="191"/>
    </location>
</feature>
<evidence type="ECO:0000256" key="1">
    <source>
        <dbReference type="SAM" id="MobiDB-lite"/>
    </source>
</evidence>
<organism evidence="2 3">
    <name type="scientific">Blyttiomyces helicus</name>
    <dbReference type="NCBI Taxonomy" id="388810"/>
    <lineage>
        <taxon>Eukaryota</taxon>
        <taxon>Fungi</taxon>
        <taxon>Fungi incertae sedis</taxon>
        <taxon>Chytridiomycota</taxon>
        <taxon>Chytridiomycota incertae sedis</taxon>
        <taxon>Chytridiomycetes</taxon>
        <taxon>Chytridiomycetes incertae sedis</taxon>
        <taxon>Blyttiomyces</taxon>
    </lineage>
</organism>
<evidence type="ECO:0000313" key="3">
    <source>
        <dbReference type="Proteomes" id="UP000269721"/>
    </source>
</evidence>
<sequence>MTTLSSIVWKLPNTAITSALELLEDDLDKLGYDYEFKFKPNGNQECPGWALSYSIILPDEEENSEESEYDSEECVDSEKDEKDEDDDDYDDTVREVINAKSNVHVAIVHAAINVHATLNIHAILSARINTKNNAKNNMKNNPKNNMKSNPNNNRKNNPNNNMKNNPKKNVSVEKCPREQNRSTFSKAFNVE</sequence>
<accession>A0A4V1ISV2</accession>
<dbReference type="Proteomes" id="UP000269721">
    <property type="component" value="Unassembled WGS sequence"/>
</dbReference>
<reference evidence="3" key="1">
    <citation type="journal article" date="2018" name="Nat. Microbiol.">
        <title>Leveraging single-cell genomics to expand the fungal tree of life.</title>
        <authorList>
            <person name="Ahrendt S.R."/>
            <person name="Quandt C.A."/>
            <person name="Ciobanu D."/>
            <person name="Clum A."/>
            <person name="Salamov A."/>
            <person name="Andreopoulos B."/>
            <person name="Cheng J.F."/>
            <person name="Woyke T."/>
            <person name="Pelin A."/>
            <person name="Henrissat B."/>
            <person name="Reynolds N.K."/>
            <person name="Benny G.L."/>
            <person name="Smith M.E."/>
            <person name="James T.Y."/>
            <person name="Grigoriev I.V."/>
        </authorList>
    </citation>
    <scope>NUCLEOTIDE SEQUENCE [LARGE SCALE GENOMIC DNA]</scope>
</reference>
<gene>
    <name evidence="2" type="ORF">BDK51DRAFT_34352</name>
</gene>
<feature type="compositionally biased region" description="Basic and acidic residues" evidence="1">
    <location>
        <begin position="170"/>
        <end position="180"/>
    </location>
</feature>
<feature type="compositionally biased region" description="Acidic residues" evidence="1">
    <location>
        <begin position="60"/>
        <end position="75"/>
    </location>
</feature>
<feature type="compositionally biased region" description="Low complexity" evidence="1">
    <location>
        <begin position="131"/>
        <end position="169"/>
    </location>
</feature>
<dbReference type="AlphaFoldDB" id="A0A4V1ISV2"/>
<name>A0A4V1ISV2_9FUNG</name>
<dbReference type="EMBL" id="KZ993809">
    <property type="protein sequence ID" value="RKO94847.1"/>
    <property type="molecule type" value="Genomic_DNA"/>
</dbReference>
<feature type="region of interest" description="Disordered" evidence="1">
    <location>
        <begin position="131"/>
        <end position="191"/>
    </location>
</feature>
<feature type="region of interest" description="Disordered" evidence="1">
    <location>
        <begin position="60"/>
        <end position="88"/>
    </location>
</feature>
<evidence type="ECO:0000313" key="2">
    <source>
        <dbReference type="EMBL" id="RKO94847.1"/>
    </source>
</evidence>
<protein>
    <submittedName>
        <fullName evidence="2">Uncharacterized protein</fullName>
    </submittedName>
</protein>
<keyword evidence="3" id="KW-1185">Reference proteome</keyword>